<feature type="domain" description="Methyltransferase FkbM" evidence="1">
    <location>
        <begin position="334"/>
        <end position="497"/>
    </location>
</feature>
<accession>A0A3S1J5N0</accession>
<dbReference type="InterPro" id="IPR052514">
    <property type="entry name" value="SAM-dependent_MTase"/>
</dbReference>
<reference evidence="2" key="2">
    <citation type="journal article" date="2019" name="Genome Biol. Evol.">
        <title>Day and night: Metabolic profiles and evolutionary relationships of six axenic non-marine cyanobacteria.</title>
        <authorList>
            <person name="Will S.E."/>
            <person name="Henke P."/>
            <person name="Boedeker C."/>
            <person name="Huang S."/>
            <person name="Brinkmann H."/>
            <person name="Rohde M."/>
            <person name="Jarek M."/>
            <person name="Friedl T."/>
            <person name="Seufert S."/>
            <person name="Schumacher M."/>
            <person name="Overmann J."/>
            <person name="Neumann-Schaal M."/>
            <person name="Petersen J."/>
        </authorList>
    </citation>
    <scope>NUCLEOTIDE SEQUENCE [LARGE SCALE GENOMIC DNA]</scope>
    <source>
        <strain evidence="2">PCC 7102</strain>
    </source>
</reference>
<dbReference type="Proteomes" id="UP000271624">
    <property type="component" value="Unassembled WGS sequence"/>
</dbReference>
<sequence>MESSVSNQDSYLQYIKQTVPGIEVGTLSRITNVIENTSWENPSSSSDWNNVAVVALAEAEQYSDEMETRTLYLEMAFDALNSAFELEQHPLCAAHLALVHSMIGETQRAIEIAFNTFINTLQLAYENANTDSEYLVYLSPKQQGLLKLDYQFTQTALYKQNSYQQALVVLSQVLCNSQLVFYNAVGRRFLQLASQVIPDSASIALQLGISSLMASEWEGMLHLHRAKQLAPYSSAAYQALYLTYRDLNQTETANYWLKLSQEFYQQNPQSPDWQWTQLQTENTFTYVPFEGLTMAVEPSLRSIVTSVLIGEGEWFEKEMEFWRHFIKPGMTVIDVGANAGVYTFSAALKVGVEGRVLAVEPFSGCVNYLKETCRVNQLTQVTVCSGAASNFNGTVKLLLHNASELNEIVSSEAAESMADAPFEEAECFTLDSLVEREKLERVDILKIDAENHELAVLEGSTNILSEMAPVILYENIAGSKGSNYQVAEYLNKLGYQLFRYQPYLQNLIPVESLEDIQGHLNLIAFPSK</sequence>
<dbReference type="AlphaFoldDB" id="A0A3S1J5N0"/>
<dbReference type="NCBIfam" id="TIGR01444">
    <property type="entry name" value="fkbM_fam"/>
    <property type="match status" value="1"/>
</dbReference>
<comment type="caution">
    <text evidence="2">The sequence shown here is derived from an EMBL/GenBank/DDBJ whole genome shotgun (WGS) entry which is preliminary data.</text>
</comment>
<dbReference type="InterPro" id="IPR011990">
    <property type="entry name" value="TPR-like_helical_dom_sf"/>
</dbReference>
<reference evidence="2" key="1">
    <citation type="submission" date="2018-12" db="EMBL/GenBank/DDBJ databases">
        <authorList>
            <person name="Will S."/>
            <person name="Neumann-Schaal M."/>
            <person name="Henke P."/>
        </authorList>
    </citation>
    <scope>NUCLEOTIDE SEQUENCE</scope>
    <source>
        <strain evidence="2">PCC 7102</strain>
    </source>
</reference>
<organism evidence="2 3">
    <name type="scientific">Dulcicalothrix desertica PCC 7102</name>
    <dbReference type="NCBI Taxonomy" id="232991"/>
    <lineage>
        <taxon>Bacteria</taxon>
        <taxon>Bacillati</taxon>
        <taxon>Cyanobacteriota</taxon>
        <taxon>Cyanophyceae</taxon>
        <taxon>Nostocales</taxon>
        <taxon>Calotrichaceae</taxon>
        <taxon>Dulcicalothrix</taxon>
    </lineage>
</organism>
<dbReference type="PANTHER" id="PTHR34203">
    <property type="entry name" value="METHYLTRANSFERASE, FKBM FAMILY PROTEIN"/>
    <property type="match status" value="1"/>
</dbReference>
<dbReference type="SUPFAM" id="SSF53335">
    <property type="entry name" value="S-adenosyl-L-methionine-dependent methyltransferases"/>
    <property type="match status" value="1"/>
</dbReference>
<dbReference type="Gene3D" id="1.25.40.10">
    <property type="entry name" value="Tetratricopeptide repeat domain"/>
    <property type="match status" value="1"/>
</dbReference>
<dbReference type="Gene3D" id="3.40.50.150">
    <property type="entry name" value="Vaccinia Virus protein VP39"/>
    <property type="match status" value="1"/>
</dbReference>
<evidence type="ECO:0000313" key="2">
    <source>
        <dbReference type="EMBL" id="RUT08237.1"/>
    </source>
</evidence>
<evidence type="ECO:0000259" key="1">
    <source>
        <dbReference type="Pfam" id="PF05050"/>
    </source>
</evidence>
<dbReference type="OrthoDB" id="574299at2"/>
<dbReference type="PANTHER" id="PTHR34203:SF15">
    <property type="entry name" value="SLL1173 PROTEIN"/>
    <property type="match status" value="1"/>
</dbReference>
<dbReference type="Pfam" id="PF05050">
    <property type="entry name" value="Methyltransf_21"/>
    <property type="match status" value="1"/>
</dbReference>
<dbReference type="EMBL" id="RSCL01000003">
    <property type="protein sequence ID" value="RUT08237.1"/>
    <property type="molecule type" value="Genomic_DNA"/>
</dbReference>
<proteinExistence type="predicted"/>
<keyword evidence="3" id="KW-1185">Reference proteome</keyword>
<dbReference type="InterPro" id="IPR029063">
    <property type="entry name" value="SAM-dependent_MTases_sf"/>
</dbReference>
<evidence type="ECO:0000313" key="3">
    <source>
        <dbReference type="Proteomes" id="UP000271624"/>
    </source>
</evidence>
<protein>
    <recommendedName>
        <fullName evidence="1">Methyltransferase FkbM domain-containing protein</fullName>
    </recommendedName>
</protein>
<name>A0A3S1J5N0_9CYAN</name>
<dbReference type="InterPro" id="IPR006342">
    <property type="entry name" value="FkbM_mtfrase"/>
</dbReference>
<gene>
    <name evidence="2" type="ORF">DSM106972_014050</name>
</gene>